<dbReference type="AlphaFoldDB" id="A0AAV9AVR1"/>
<keyword evidence="3" id="KW-1185">Reference proteome</keyword>
<reference evidence="2" key="2">
    <citation type="submission" date="2023-06" db="EMBL/GenBank/DDBJ databases">
        <authorList>
            <person name="Ma L."/>
            <person name="Liu K.-W."/>
            <person name="Li Z."/>
            <person name="Hsiao Y.-Y."/>
            <person name="Qi Y."/>
            <person name="Fu T."/>
            <person name="Tang G."/>
            <person name="Zhang D."/>
            <person name="Sun W.-H."/>
            <person name="Liu D.-K."/>
            <person name="Li Y."/>
            <person name="Chen G.-Z."/>
            <person name="Liu X.-D."/>
            <person name="Liao X.-Y."/>
            <person name="Jiang Y.-T."/>
            <person name="Yu X."/>
            <person name="Hao Y."/>
            <person name="Huang J."/>
            <person name="Zhao X.-W."/>
            <person name="Ke S."/>
            <person name="Chen Y.-Y."/>
            <person name="Wu W.-L."/>
            <person name="Hsu J.-L."/>
            <person name="Lin Y.-F."/>
            <person name="Huang M.-D."/>
            <person name="Li C.-Y."/>
            <person name="Huang L."/>
            <person name="Wang Z.-W."/>
            <person name="Zhao X."/>
            <person name="Zhong W.-Y."/>
            <person name="Peng D.-H."/>
            <person name="Ahmad S."/>
            <person name="Lan S."/>
            <person name="Zhang J.-S."/>
            <person name="Tsai W.-C."/>
            <person name="Van De Peer Y."/>
            <person name="Liu Z.-J."/>
        </authorList>
    </citation>
    <scope>NUCLEOTIDE SEQUENCE</scope>
    <source>
        <strain evidence="2">SCP</strain>
        <tissue evidence="2">Leaves</tissue>
    </source>
</reference>
<reference evidence="2" key="1">
    <citation type="journal article" date="2023" name="Nat. Commun.">
        <title>Diploid and tetraploid genomes of Acorus and the evolution of monocots.</title>
        <authorList>
            <person name="Ma L."/>
            <person name="Liu K.W."/>
            <person name="Li Z."/>
            <person name="Hsiao Y.Y."/>
            <person name="Qi Y."/>
            <person name="Fu T."/>
            <person name="Tang G.D."/>
            <person name="Zhang D."/>
            <person name="Sun W.H."/>
            <person name="Liu D.K."/>
            <person name="Li Y."/>
            <person name="Chen G.Z."/>
            <person name="Liu X.D."/>
            <person name="Liao X.Y."/>
            <person name="Jiang Y.T."/>
            <person name="Yu X."/>
            <person name="Hao Y."/>
            <person name="Huang J."/>
            <person name="Zhao X.W."/>
            <person name="Ke S."/>
            <person name="Chen Y.Y."/>
            <person name="Wu W.L."/>
            <person name="Hsu J.L."/>
            <person name="Lin Y.F."/>
            <person name="Huang M.D."/>
            <person name="Li C.Y."/>
            <person name="Huang L."/>
            <person name="Wang Z.W."/>
            <person name="Zhao X."/>
            <person name="Zhong W.Y."/>
            <person name="Peng D.H."/>
            <person name="Ahmad S."/>
            <person name="Lan S."/>
            <person name="Zhang J.S."/>
            <person name="Tsai W.C."/>
            <person name="Van de Peer Y."/>
            <person name="Liu Z.J."/>
        </authorList>
    </citation>
    <scope>NUCLEOTIDE SEQUENCE</scope>
    <source>
        <strain evidence="2">SCP</strain>
    </source>
</reference>
<feature type="compositionally biased region" description="Polar residues" evidence="1">
    <location>
        <begin position="40"/>
        <end position="55"/>
    </location>
</feature>
<protein>
    <submittedName>
        <fullName evidence="2">Uncharacterized protein</fullName>
    </submittedName>
</protein>
<dbReference type="EMBL" id="JAUJYN010000006">
    <property type="protein sequence ID" value="KAK1268374.1"/>
    <property type="molecule type" value="Genomic_DNA"/>
</dbReference>
<gene>
    <name evidence="2" type="ORF">QJS04_geneDACA022866</name>
</gene>
<sequence>MGMQQSRETTPEDVTYFASSSSPFSFQRQSSDFRQRSRKLSVTTSNKDENISSNDVPFIPLSIEKEGNAVAAQCGF</sequence>
<evidence type="ECO:0000313" key="2">
    <source>
        <dbReference type="EMBL" id="KAK1268374.1"/>
    </source>
</evidence>
<evidence type="ECO:0000313" key="3">
    <source>
        <dbReference type="Proteomes" id="UP001179952"/>
    </source>
</evidence>
<organism evidence="2 3">
    <name type="scientific">Acorus gramineus</name>
    <name type="common">Dwarf sweet flag</name>
    <dbReference type="NCBI Taxonomy" id="55184"/>
    <lineage>
        <taxon>Eukaryota</taxon>
        <taxon>Viridiplantae</taxon>
        <taxon>Streptophyta</taxon>
        <taxon>Embryophyta</taxon>
        <taxon>Tracheophyta</taxon>
        <taxon>Spermatophyta</taxon>
        <taxon>Magnoliopsida</taxon>
        <taxon>Liliopsida</taxon>
        <taxon>Acoraceae</taxon>
        <taxon>Acorus</taxon>
    </lineage>
</organism>
<proteinExistence type="predicted"/>
<feature type="compositionally biased region" description="Low complexity" evidence="1">
    <location>
        <begin position="19"/>
        <end position="32"/>
    </location>
</feature>
<feature type="region of interest" description="Disordered" evidence="1">
    <location>
        <begin position="1"/>
        <end position="55"/>
    </location>
</feature>
<dbReference type="Proteomes" id="UP001179952">
    <property type="component" value="Unassembled WGS sequence"/>
</dbReference>
<evidence type="ECO:0000256" key="1">
    <source>
        <dbReference type="SAM" id="MobiDB-lite"/>
    </source>
</evidence>
<comment type="caution">
    <text evidence="2">The sequence shown here is derived from an EMBL/GenBank/DDBJ whole genome shotgun (WGS) entry which is preliminary data.</text>
</comment>
<accession>A0AAV9AVR1</accession>
<name>A0AAV9AVR1_ACOGR</name>